<evidence type="ECO:0000256" key="1">
    <source>
        <dbReference type="ARBA" id="ARBA00009902"/>
    </source>
</evidence>
<organism evidence="6 7">
    <name type="scientific">Microbacterium ulmi</name>
    <dbReference type="NCBI Taxonomy" id="179095"/>
    <lineage>
        <taxon>Bacteria</taxon>
        <taxon>Bacillati</taxon>
        <taxon>Actinomycetota</taxon>
        <taxon>Actinomycetes</taxon>
        <taxon>Micrococcales</taxon>
        <taxon>Microbacteriaceae</taxon>
        <taxon>Microbacterium</taxon>
    </lineage>
</organism>
<dbReference type="Pfam" id="PF00251">
    <property type="entry name" value="Glyco_hydro_32N"/>
    <property type="match status" value="1"/>
</dbReference>
<comment type="caution">
    <text evidence="6">The sequence shown here is derived from an EMBL/GenBank/DDBJ whole genome shotgun (WGS) entry which is preliminary data.</text>
</comment>
<accession>A0A7Y2Q1I1</accession>
<feature type="domain" description="Glycosyl hydrolase family 32 N-terminal" evidence="5">
    <location>
        <begin position="8"/>
        <end position="311"/>
    </location>
</feature>
<evidence type="ECO:0000313" key="7">
    <source>
        <dbReference type="Proteomes" id="UP000543598"/>
    </source>
</evidence>
<evidence type="ECO:0000256" key="2">
    <source>
        <dbReference type="ARBA" id="ARBA00012758"/>
    </source>
</evidence>
<protein>
    <recommendedName>
        <fullName evidence="2">beta-fructofuranosidase</fullName>
        <ecNumber evidence="2">3.2.1.26</ecNumber>
    </recommendedName>
</protein>
<dbReference type="SUPFAM" id="SSF75005">
    <property type="entry name" value="Arabinanase/levansucrase/invertase"/>
    <property type="match status" value="1"/>
</dbReference>
<dbReference type="GO" id="GO:0004564">
    <property type="term" value="F:beta-fructofuranosidase activity"/>
    <property type="evidence" value="ECO:0007669"/>
    <property type="project" value="UniProtKB-EC"/>
</dbReference>
<dbReference type="EMBL" id="JABEMB010000008">
    <property type="protein sequence ID" value="NNH03703.1"/>
    <property type="molecule type" value="Genomic_DNA"/>
</dbReference>
<keyword evidence="4" id="KW-0326">Glycosidase</keyword>
<sequence>MRPRPRFHATAPANWMSDPNGPVLWRGRQHVFYQHNPDSSRWGLMHWGHLVSDDLVTWHDEGIALRPTPGGADADGSWSGCIRIVDGEPVVFYTGAAGTGAGHRQSVLRAVGDAGLTGFRPDPVEPVLQPLATATGTLHQRDPFLIPWDGGWLMLLGTGLADGPGGAIAVWHSRDTREWAYRGILFSLPAGGDLDTGPVWECPQLVQVDGEWVLLVSVQLPGSPDPLCPYVVWFVGDFDGTRFAPRASGLFDAGEVVYASAVSEAADGRPLVWSWIQESPALRGRGDLGWSGAMALPRELAVRDGVLVSRPARETDALWDESLVRRADVELAPGSGVELAEGVSVYRLRLAWRDAGPRVVLGRDADGRELVLDATGGASAATLGAVGLGEVVPGPGRDHVLDVCVDASIVEVFLDGHALTFRLDVELSAAGAISVAAGGRPVALGGVELRALASR</sequence>
<evidence type="ECO:0000313" key="6">
    <source>
        <dbReference type="EMBL" id="NNH03703.1"/>
    </source>
</evidence>
<dbReference type="RefSeq" id="WP_167036162.1">
    <property type="nucleotide sequence ID" value="NZ_BAAANA010000001.1"/>
</dbReference>
<dbReference type="PANTHER" id="PTHR43101:SF1">
    <property type="entry name" value="BETA-FRUCTOSIDASE"/>
    <property type="match status" value="1"/>
</dbReference>
<dbReference type="EC" id="3.2.1.26" evidence="2"/>
<evidence type="ECO:0000256" key="3">
    <source>
        <dbReference type="ARBA" id="ARBA00022801"/>
    </source>
</evidence>
<dbReference type="GO" id="GO:0005975">
    <property type="term" value="P:carbohydrate metabolic process"/>
    <property type="evidence" value="ECO:0007669"/>
    <property type="project" value="InterPro"/>
</dbReference>
<dbReference type="InterPro" id="IPR001362">
    <property type="entry name" value="Glyco_hydro_32"/>
</dbReference>
<evidence type="ECO:0000259" key="5">
    <source>
        <dbReference type="Pfam" id="PF00251"/>
    </source>
</evidence>
<dbReference type="AlphaFoldDB" id="A0A7Y2Q1I1"/>
<dbReference type="InterPro" id="IPR023296">
    <property type="entry name" value="Glyco_hydro_beta-prop_sf"/>
</dbReference>
<dbReference type="Proteomes" id="UP000543598">
    <property type="component" value="Unassembled WGS sequence"/>
</dbReference>
<dbReference type="PANTHER" id="PTHR43101">
    <property type="entry name" value="BETA-FRUCTOSIDASE"/>
    <property type="match status" value="1"/>
</dbReference>
<gene>
    <name evidence="6" type="ORF">HLA99_07570</name>
</gene>
<dbReference type="CDD" id="cd08996">
    <property type="entry name" value="GH32_FFase"/>
    <property type="match status" value="1"/>
</dbReference>
<dbReference type="Gene3D" id="2.115.10.20">
    <property type="entry name" value="Glycosyl hydrolase domain, family 43"/>
    <property type="match status" value="1"/>
</dbReference>
<keyword evidence="3 6" id="KW-0378">Hydrolase</keyword>
<dbReference type="SMART" id="SM00640">
    <property type="entry name" value="Glyco_32"/>
    <property type="match status" value="1"/>
</dbReference>
<reference evidence="6 7" key="1">
    <citation type="submission" date="2020-05" db="EMBL/GenBank/DDBJ databases">
        <title>MicrobeNet Type strains.</title>
        <authorList>
            <person name="Nicholson A.C."/>
        </authorList>
    </citation>
    <scope>NUCLEOTIDE SEQUENCE [LARGE SCALE GENOMIC DNA]</scope>
    <source>
        <strain evidence="6 7">JCM 14282</strain>
    </source>
</reference>
<proteinExistence type="inferred from homology"/>
<evidence type="ECO:0000256" key="4">
    <source>
        <dbReference type="ARBA" id="ARBA00023295"/>
    </source>
</evidence>
<dbReference type="InterPro" id="IPR051214">
    <property type="entry name" value="GH32_Enzymes"/>
</dbReference>
<keyword evidence="7" id="KW-1185">Reference proteome</keyword>
<name>A0A7Y2Q1I1_9MICO</name>
<dbReference type="InterPro" id="IPR013148">
    <property type="entry name" value="Glyco_hydro_32_N"/>
</dbReference>
<comment type="similarity">
    <text evidence="1">Belongs to the glycosyl hydrolase 32 family.</text>
</comment>